<evidence type="ECO:0000313" key="14">
    <source>
        <dbReference type="Proteomes" id="UP001147695"/>
    </source>
</evidence>
<feature type="active site" evidence="10">
    <location>
        <position position="225"/>
    </location>
</feature>
<dbReference type="GO" id="GO:0072330">
    <property type="term" value="P:monocarboxylic acid biosynthetic process"/>
    <property type="evidence" value="ECO:0007669"/>
    <property type="project" value="UniProtKB-ARBA"/>
</dbReference>
<dbReference type="AlphaFoldDB" id="A0A9W9UQ24"/>
<feature type="signal peptide" evidence="12">
    <location>
        <begin position="1"/>
        <end position="19"/>
    </location>
</feature>
<dbReference type="SMART" id="SM01110">
    <property type="entry name" value="Cutinase"/>
    <property type="match status" value="1"/>
</dbReference>
<dbReference type="GO" id="GO:0017000">
    <property type="term" value="P:antibiotic biosynthetic process"/>
    <property type="evidence" value="ECO:0007669"/>
    <property type="project" value="UniProtKB-ARBA"/>
</dbReference>
<feature type="active site" description="Proton donor/acceptor" evidence="10">
    <location>
        <position position="238"/>
    </location>
</feature>
<gene>
    <name evidence="13" type="ORF">N7452_001408</name>
</gene>
<feature type="disulfide bond" evidence="11">
    <location>
        <begin position="86"/>
        <end position="162"/>
    </location>
</feature>
<evidence type="ECO:0000256" key="11">
    <source>
        <dbReference type="PIRSR" id="PIRSR611150-2"/>
    </source>
</evidence>
<dbReference type="InterPro" id="IPR000675">
    <property type="entry name" value="Cutinase/axe"/>
</dbReference>
<dbReference type="GO" id="GO:0050525">
    <property type="term" value="F:cutinase activity"/>
    <property type="evidence" value="ECO:0007669"/>
    <property type="project" value="UniProtKB-UniRule"/>
</dbReference>
<organism evidence="13 14">
    <name type="scientific">Penicillium brevicompactum</name>
    <dbReference type="NCBI Taxonomy" id="5074"/>
    <lineage>
        <taxon>Eukaryota</taxon>
        <taxon>Fungi</taxon>
        <taxon>Dikarya</taxon>
        <taxon>Ascomycota</taxon>
        <taxon>Pezizomycotina</taxon>
        <taxon>Eurotiomycetes</taxon>
        <taxon>Eurotiomycetidae</taxon>
        <taxon>Eurotiales</taxon>
        <taxon>Aspergillaceae</taxon>
        <taxon>Penicillium</taxon>
    </lineage>
</organism>
<comment type="subcellular location">
    <subcellularLocation>
        <location evidence="1 12">Secreted</location>
    </subcellularLocation>
</comment>
<feature type="chain" id="PRO_5041017378" description="Cutinase" evidence="12">
    <location>
        <begin position="20"/>
        <end position="256"/>
    </location>
</feature>
<evidence type="ECO:0000256" key="12">
    <source>
        <dbReference type="RuleBase" id="RU361263"/>
    </source>
</evidence>
<protein>
    <recommendedName>
        <fullName evidence="3 12">Cutinase</fullName>
        <ecNumber evidence="3 12">3.1.1.74</ecNumber>
    </recommendedName>
</protein>
<comment type="caution">
    <text evidence="13">The sequence shown here is derived from an EMBL/GenBank/DDBJ whole genome shotgun (WGS) entry which is preliminary data.</text>
</comment>
<sequence>MYFRLQFVFLAFLGLNVFAAPVPEGNDAHISKRGATLNAFLGFLLDNLPVTSETITKSTAIITNLSKLLGTLTGAQDTYNEAGGACKEWTVVFARGTSEPGNVGILVGPPLFDALLDKFGESKLTIQGVDNYAASVQGYLAGGDAAGSTEMARQIEAVKTKCPNTKLIASGYSQGCQIVHNAVSKLQASTGKWISSALLFGDPKKGQALPNVPASKVYTACHTGDDICKNGIIIGPPHLTYATDVKAAADFAAKAA</sequence>
<dbReference type="GO" id="GO:0005576">
    <property type="term" value="C:extracellular region"/>
    <property type="evidence" value="ECO:0007669"/>
    <property type="project" value="UniProtKB-SubCell"/>
</dbReference>
<evidence type="ECO:0000256" key="1">
    <source>
        <dbReference type="ARBA" id="ARBA00004613"/>
    </source>
</evidence>
<evidence type="ECO:0000256" key="5">
    <source>
        <dbReference type="ARBA" id="ARBA00022525"/>
    </source>
</evidence>
<keyword evidence="4 12" id="KW-0719">Serine esterase</keyword>
<evidence type="ECO:0000256" key="7">
    <source>
        <dbReference type="ARBA" id="ARBA00022801"/>
    </source>
</evidence>
<comment type="similarity">
    <text evidence="2 12">Belongs to the cutinase family.</text>
</comment>
<evidence type="ECO:0000256" key="2">
    <source>
        <dbReference type="ARBA" id="ARBA00007534"/>
    </source>
</evidence>
<reference evidence="13" key="2">
    <citation type="journal article" date="2023" name="IMA Fungus">
        <title>Comparative genomic study of the Penicillium genus elucidates a diverse pangenome and 15 lateral gene transfer events.</title>
        <authorList>
            <person name="Petersen C."/>
            <person name="Sorensen T."/>
            <person name="Nielsen M.R."/>
            <person name="Sondergaard T.E."/>
            <person name="Sorensen J.L."/>
            <person name="Fitzpatrick D.A."/>
            <person name="Frisvad J.C."/>
            <person name="Nielsen K.L."/>
        </authorList>
    </citation>
    <scope>NUCLEOTIDE SEQUENCE</scope>
    <source>
        <strain evidence="13">IBT 35673</strain>
    </source>
</reference>
<dbReference type="PRINTS" id="PR00129">
    <property type="entry name" value="CUTINASE"/>
</dbReference>
<dbReference type="InterPro" id="IPR029058">
    <property type="entry name" value="AB_hydrolase_fold"/>
</dbReference>
<dbReference type="InterPro" id="IPR043580">
    <property type="entry name" value="CUTINASE_1"/>
</dbReference>
<name>A0A9W9UQ24_PENBR</name>
<evidence type="ECO:0000256" key="6">
    <source>
        <dbReference type="ARBA" id="ARBA00022729"/>
    </source>
</evidence>
<evidence type="ECO:0000256" key="8">
    <source>
        <dbReference type="ARBA" id="ARBA00023157"/>
    </source>
</evidence>
<accession>A0A9W9UQ24</accession>
<dbReference type="PANTHER" id="PTHR48250">
    <property type="entry name" value="CUTINASE 2-RELATED"/>
    <property type="match status" value="1"/>
</dbReference>
<dbReference type="PANTHER" id="PTHR48250:SF1">
    <property type="entry name" value="CUTINASE"/>
    <property type="match status" value="1"/>
</dbReference>
<keyword evidence="6 12" id="KW-0732">Signal</keyword>
<evidence type="ECO:0000256" key="10">
    <source>
        <dbReference type="PIRSR" id="PIRSR611150-1"/>
    </source>
</evidence>
<dbReference type="GO" id="GO:0016052">
    <property type="term" value="P:carbohydrate catabolic process"/>
    <property type="evidence" value="ECO:0007669"/>
    <property type="project" value="TreeGrafter"/>
</dbReference>
<comment type="function">
    <text evidence="12">Catalyzes the hydrolysis of complex carboxylic polyesters found in the cell wall of plants. Degrades cutin, a macromolecule that forms the structure of the plant cuticle.</text>
</comment>
<dbReference type="Proteomes" id="UP001147695">
    <property type="component" value="Unassembled WGS sequence"/>
</dbReference>
<dbReference type="EMBL" id="JAPZBQ010000001">
    <property type="protein sequence ID" value="KAJ5352434.1"/>
    <property type="molecule type" value="Genomic_DNA"/>
</dbReference>
<keyword evidence="5 12" id="KW-0964">Secreted</keyword>
<feature type="active site" description="Nucleophile" evidence="10">
    <location>
        <position position="173"/>
    </location>
</feature>
<dbReference type="EC" id="3.1.1.74" evidence="3 12"/>
<reference evidence="13" key="1">
    <citation type="submission" date="2022-12" db="EMBL/GenBank/DDBJ databases">
        <authorList>
            <person name="Petersen C."/>
        </authorList>
    </citation>
    <scope>NUCLEOTIDE SEQUENCE</scope>
    <source>
        <strain evidence="13">IBT 35673</strain>
    </source>
</reference>
<evidence type="ECO:0000313" key="13">
    <source>
        <dbReference type="EMBL" id="KAJ5352434.1"/>
    </source>
</evidence>
<evidence type="ECO:0000256" key="4">
    <source>
        <dbReference type="ARBA" id="ARBA00022487"/>
    </source>
</evidence>
<keyword evidence="7 12" id="KW-0378">Hydrolase</keyword>
<dbReference type="InterPro" id="IPR011150">
    <property type="entry name" value="Cutinase_monf"/>
</dbReference>
<keyword evidence="8 11" id="KW-1015">Disulfide bond</keyword>
<feature type="disulfide bond" evidence="11">
    <location>
        <begin position="221"/>
        <end position="228"/>
    </location>
</feature>
<dbReference type="Gene3D" id="3.40.50.1820">
    <property type="entry name" value="alpha/beta hydrolase"/>
    <property type="match status" value="1"/>
</dbReference>
<dbReference type="SUPFAM" id="SSF53474">
    <property type="entry name" value="alpha/beta-Hydrolases"/>
    <property type="match status" value="1"/>
</dbReference>
<comment type="catalytic activity">
    <reaction evidence="9 12">
        <text>cutin + H2O = cutin monomers.</text>
        <dbReference type="EC" id="3.1.1.74"/>
    </reaction>
</comment>
<evidence type="ECO:0000256" key="3">
    <source>
        <dbReference type="ARBA" id="ARBA00013095"/>
    </source>
</evidence>
<evidence type="ECO:0000256" key="9">
    <source>
        <dbReference type="ARBA" id="ARBA00034045"/>
    </source>
</evidence>
<proteinExistence type="inferred from homology"/>
<dbReference type="Pfam" id="PF01083">
    <property type="entry name" value="Cutinase"/>
    <property type="match status" value="1"/>
</dbReference>
<dbReference type="PROSITE" id="PS00155">
    <property type="entry name" value="CUTINASE_1"/>
    <property type="match status" value="1"/>
</dbReference>